<dbReference type="PANTHER" id="PTHR25466">
    <property type="entry name" value="T-LYMPHOCYTE ACTIVATION ANTIGEN"/>
    <property type="match status" value="1"/>
</dbReference>
<dbReference type="GeneTree" id="ENSGT00940000161373"/>
<keyword evidence="7" id="KW-1015">Disulfide bond</keyword>
<evidence type="ECO:0000313" key="15">
    <source>
        <dbReference type="Proteomes" id="UP001501920"/>
    </source>
</evidence>
<dbReference type="GO" id="GO:0031295">
    <property type="term" value="P:T cell costimulation"/>
    <property type="evidence" value="ECO:0007669"/>
    <property type="project" value="TreeGrafter"/>
</dbReference>
<feature type="domain" description="Ig-like" evidence="13">
    <location>
        <begin position="137"/>
        <end position="224"/>
    </location>
</feature>
<evidence type="ECO:0000256" key="9">
    <source>
        <dbReference type="ARBA" id="ARBA00023180"/>
    </source>
</evidence>
<keyword evidence="4 12" id="KW-0732">Signal</keyword>
<evidence type="ECO:0000256" key="12">
    <source>
        <dbReference type="SAM" id="SignalP"/>
    </source>
</evidence>
<feature type="transmembrane region" description="Helical" evidence="11">
    <location>
        <begin position="240"/>
        <end position="261"/>
    </location>
</feature>
<dbReference type="GO" id="GO:0006955">
    <property type="term" value="P:immune response"/>
    <property type="evidence" value="ECO:0007669"/>
    <property type="project" value="TreeGrafter"/>
</dbReference>
<reference evidence="14" key="2">
    <citation type="submission" date="2025-08" db="UniProtKB">
        <authorList>
            <consortium name="Ensembl"/>
        </authorList>
    </citation>
    <scope>IDENTIFICATION</scope>
</reference>
<comment type="subcellular location">
    <subcellularLocation>
        <location evidence="1">Cell membrane</location>
        <topology evidence="1">Single-pass type I membrane protein</topology>
    </subcellularLocation>
</comment>
<keyword evidence="5 11" id="KW-1133">Transmembrane helix</keyword>
<sequence>MKRTTFTFLLAMMWPSLQALFTVEPEQDSYDGELHKNIRIACRFSPVESVTQLSVFWQRIDPLPTVDVYRLEKGLENHNFTDKSFQKRARLLKDELEKYRAVLELSQLQMSDSGTYQCVVSLKEVDYKKTTLTVRAPYTAIKKDIKRLDNEKVELSCESQGFPLAHMVWSDGRLQDLTVRSNSSSEKTSEGIYKVTSQVTVSENIINNYTCSISLEGKVRQSVTFNIPGEIPGKSKWCHAYAAIGVIVVMCMGFVAASVIVHRRKKGQKNRDSICKSSERNLTVTSTDSLLPKTPFFRADTFAFSSEVCKGKAENLREVLEQKYAELSTMAGFTLQHSLLCGYDPFISAGQKWWGGGWWGVGGQ</sequence>
<keyword evidence="8" id="KW-0675">Receptor</keyword>
<feature type="domain" description="Ig-like" evidence="13">
    <location>
        <begin position="15"/>
        <end position="133"/>
    </location>
</feature>
<evidence type="ECO:0000256" key="4">
    <source>
        <dbReference type="ARBA" id="ARBA00022729"/>
    </source>
</evidence>
<dbReference type="GO" id="GO:0007166">
    <property type="term" value="P:cell surface receptor signaling pathway"/>
    <property type="evidence" value="ECO:0007669"/>
    <property type="project" value="TreeGrafter"/>
</dbReference>
<dbReference type="Pfam" id="PF07686">
    <property type="entry name" value="V-set"/>
    <property type="match status" value="1"/>
</dbReference>
<dbReference type="GO" id="GO:0009897">
    <property type="term" value="C:external side of plasma membrane"/>
    <property type="evidence" value="ECO:0007669"/>
    <property type="project" value="TreeGrafter"/>
</dbReference>
<feature type="chain" id="PRO_5043400053" description="Ig-like domain-containing protein" evidence="12">
    <location>
        <begin position="20"/>
        <end position="364"/>
    </location>
</feature>
<dbReference type="GO" id="GO:0042102">
    <property type="term" value="P:positive regulation of T cell proliferation"/>
    <property type="evidence" value="ECO:0007669"/>
    <property type="project" value="TreeGrafter"/>
</dbReference>
<accession>A0A3B4DPB9</accession>
<dbReference type="Pfam" id="PF22705">
    <property type="entry name" value="C2-set_3"/>
    <property type="match status" value="1"/>
</dbReference>
<evidence type="ECO:0000256" key="11">
    <source>
        <dbReference type="SAM" id="Phobius"/>
    </source>
</evidence>
<evidence type="ECO:0000256" key="5">
    <source>
        <dbReference type="ARBA" id="ARBA00022989"/>
    </source>
</evidence>
<dbReference type="InterPro" id="IPR053896">
    <property type="entry name" value="BTN3A2-like_Ig-C"/>
</dbReference>
<keyword evidence="3 11" id="KW-0812">Transmembrane</keyword>
<evidence type="ECO:0000256" key="10">
    <source>
        <dbReference type="ARBA" id="ARBA00023319"/>
    </source>
</evidence>
<dbReference type="STRING" id="42514.ENSPNAP00000025310"/>
<keyword evidence="6 11" id="KW-0472">Membrane</keyword>
<keyword evidence="2" id="KW-1003">Cell membrane</keyword>
<evidence type="ECO:0000256" key="1">
    <source>
        <dbReference type="ARBA" id="ARBA00004251"/>
    </source>
</evidence>
<dbReference type="InterPro" id="IPR013106">
    <property type="entry name" value="Ig_V-set"/>
</dbReference>
<reference evidence="14 15" key="1">
    <citation type="submission" date="2020-10" db="EMBL/GenBank/DDBJ databases">
        <title>Pygocentrus nattereri (red-bellied piranha) genome, fPygNat1, primary haplotype.</title>
        <authorList>
            <person name="Myers G."/>
            <person name="Meyer A."/>
            <person name="Karagic N."/>
            <person name="Pippel M."/>
            <person name="Winkler S."/>
            <person name="Tracey A."/>
            <person name="Wood J."/>
            <person name="Formenti G."/>
            <person name="Howe K."/>
            <person name="Fedrigo O."/>
            <person name="Jarvis E.D."/>
        </authorList>
    </citation>
    <scope>NUCLEOTIDE SEQUENCE [LARGE SCALE GENOMIC DNA]</scope>
</reference>
<evidence type="ECO:0000256" key="7">
    <source>
        <dbReference type="ARBA" id="ARBA00023157"/>
    </source>
</evidence>
<dbReference type="InterPro" id="IPR013783">
    <property type="entry name" value="Ig-like_fold"/>
</dbReference>
<evidence type="ECO:0000256" key="2">
    <source>
        <dbReference type="ARBA" id="ARBA00022475"/>
    </source>
</evidence>
<dbReference type="InterPro" id="IPR051713">
    <property type="entry name" value="T-cell_Activation_Regulation"/>
</dbReference>
<dbReference type="Ensembl" id="ENSPNAT00000007931.2">
    <property type="protein sequence ID" value="ENSPNAP00000025310.2"/>
    <property type="gene ID" value="ENSPNAG00000010340.2"/>
</dbReference>
<dbReference type="Proteomes" id="UP001501920">
    <property type="component" value="Chromosome 16"/>
</dbReference>
<dbReference type="Gene3D" id="2.60.40.10">
    <property type="entry name" value="Immunoglobulins"/>
    <property type="match status" value="2"/>
</dbReference>
<evidence type="ECO:0000259" key="13">
    <source>
        <dbReference type="PROSITE" id="PS50835"/>
    </source>
</evidence>
<dbReference type="PROSITE" id="PS50835">
    <property type="entry name" value="IG_LIKE"/>
    <property type="match status" value="2"/>
</dbReference>
<dbReference type="AlphaFoldDB" id="A0A3B4DPB9"/>
<dbReference type="GO" id="GO:0042130">
    <property type="term" value="P:negative regulation of T cell proliferation"/>
    <property type="evidence" value="ECO:0007669"/>
    <property type="project" value="TreeGrafter"/>
</dbReference>
<keyword evidence="9" id="KW-0325">Glycoprotein</keyword>
<protein>
    <recommendedName>
        <fullName evidence="13">Ig-like domain-containing protein</fullName>
    </recommendedName>
</protein>
<evidence type="ECO:0000256" key="6">
    <source>
        <dbReference type="ARBA" id="ARBA00023136"/>
    </source>
</evidence>
<dbReference type="SMART" id="SM00409">
    <property type="entry name" value="IG"/>
    <property type="match status" value="1"/>
</dbReference>
<keyword evidence="15" id="KW-1185">Reference proteome</keyword>
<organism evidence="14 15">
    <name type="scientific">Pygocentrus nattereri</name>
    <name type="common">Red-bellied piranha</name>
    <dbReference type="NCBI Taxonomy" id="42514"/>
    <lineage>
        <taxon>Eukaryota</taxon>
        <taxon>Metazoa</taxon>
        <taxon>Chordata</taxon>
        <taxon>Craniata</taxon>
        <taxon>Vertebrata</taxon>
        <taxon>Euteleostomi</taxon>
        <taxon>Actinopterygii</taxon>
        <taxon>Neopterygii</taxon>
        <taxon>Teleostei</taxon>
        <taxon>Ostariophysi</taxon>
        <taxon>Characiformes</taxon>
        <taxon>Characoidei</taxon>
        <taxon>Pygocentrus</taxon>
    </lineage>
</organism>
<evidence type="ECO:0000256" key="8">
    <source>
        <dbReference type="ARBA" id="ARBA00023170"/>
    </source>
</evidence>
<dbReference type="PANTHER" id="PTHR25466:SF3">
    <property type="entry name" value="PROGRAMMED CELL DEATH 1 LIGAND 1"/>
    <property type="match status" value="1"/>
</dbReference>
<feature type="signal peptide" evidence="12">
    <location>
        <begin position="1"/>
        <end position="19"/>
    </location>
</feature>
<keyword evidence="10" id="KW-0393">Immunoglobulin domain</keyword>
<dbReference type="SMART" id="SM00406">
    <property type="entry name" value="IGv"/>
    <property type="match status" value="1"/>
</dbReference>
<proteinExistence type="predicted"/>
<dbReference type="GO" id="GO:0071222">
    <property type="term" value="P:cellular response to lipopolysaccharide"/>
    <property type="evidence" value="ECO:0007669"/>
    <property type="project" value="TreeGrafter"/>
</dbReference>
<dbReference type="InterPro" id="IPR036179">
    <property type="entry name" value="Ig-like_dom_sf"/>
</dbReference>
<dbReference type="SUPFAM" id="SSF48726">
    <property type="entry name" value="Immunoglobulin"/>
    <property type="match status" value="2"/>
</dbReference>
<evidence type="ECO:0000256" key="3">
    <source>
        <dbReference type="ARBA" id="ARBA00022692"/>
    </source>
</evidence>
<evidence type="ECO:0000313" key="14">
    <source>
        <dbReference type="Ensembl" id="ENSPNAP00000025310.2"/>
    </source>
</evidence>
<name>A0A3B4DPB9_PYGNA</name>
<dbReference type="InterPro" id="IPR007110">
    <property type="entry name" value="Ig-like_dom"/>
</dbReference>
<dbReference type="InterPro" id="IPR003599">
    <property type="entry name" value="Ig_sub"/>
</dbReference>
<reference evidence="14" key="3">
    <citation type="submission" date="2025-09" db="UniProtKB">
        <authorList>
            <consortium name="Ensembl"/>
        </authorList>
    </citation>
    <scope>IDENTIFICATION</scope>
</reference>